<reference evidence="2 6" key="3">
    <citation type="submission" date="2019-08" db="EMBL/GenBank/DDBJ databases">
        <authorList>
            <person name="Chen F.-J."/>
            <person name="Wu H.-C."/>
            <person name="Liao Y.-C."/>
            <person name="Kuo S.-C."/>
        </authorList>
    </citation>
    <scope>NUCLEOTIDE SEQUENCE [LARGE SCALE GENOMIC DNA]</scope>
    <source>
        <strain evidence="2 6">NCYU-26-73</strain>
    </source>
</reference>
<evidence type="ECO:0000313" key="5">
    <source>
        <dbReference type="Proteomes" id="UP000255164"/>
    </source>
</evidence>
<evidence type="ECO:0000313" key="4">
    <source>
        <dbReference type="EMBL" id="STE03114.1"/>
    </source>
</evidence>
<evidence type="ECO:0000313" key="3">
    <source>
        <dbReference type="EMBL" id="QMF69223.1"/>
    </source>
</evidence>
<dbReference type="EMBL" id="UFZA01000001">
    <property type="protein sequence ID" value="STE03114.1"/>
    <property type="molecule type" value="Genomic_DNA"/>
</dbReference>
<proteinExistence type="predicted"/>
<feature type="region of interest" description="Disordered" evidence="1">
    <location>
        <begin position="86"/>
        <end position="106"/>
    </location>
</feature>
<evidence type="ECO:0000256" key="1">
    <source>
        <dbReference type="SAM" id="MobiDB-lite"/>
    </source>
</evidence>
<evidence type="ECO:0000313" key="2">
    <source>
        <dbReference type="EMBL" id="QED74568.1"/>
    </source>
</evidence>
<dbReference type="AlphaFoldDB" id="A0A0K4FHF8"/>
<reference evidence="2 6" key="2">
    <citation type="submission" date="2019-08" db="EMBL/GenBank/DDBJ databases">
        <title>Plasmid- and chromosome-located mcr-3 in mcr-1-positive Escherichia coli from diseased swine, Taiwan.</title>
        <authorList>
            <person name="Hsu C.-Y."/>
            <person name="Huang W.-C."/>
            <person name="Lauderdale T.-L."/>
        </authorList>
    </citation>
    <scope>NUCLEOTIDE SEQUENCE [LARGE SCALE GENOMIC DNA]</scope>
    <source>
        <strain evidence="2 6">NCYU-26-73</strain>
    </source>
</reference>
<protein>
    <submittedName>
        <fullName evidence="3">AlpA family phage regulatory protein</fullName>
    </submittedName>
    <submittedName>
        <fullName evidence="4">Putative prophage regulatory protein</fullName>
    </submittedName>
</protein>
<evidence type="ECO:0000313" key="6">
    <source>
        <dbReference type="Proteomes" id="UP000321299"/>
    </source>
</evidence>
<gene>
    <name evidence="2" type="ORF">FTV93_13850</name>
    <name evidence="3" type="ORF">HVY77_21390</name>
    <name evidence="4" type="ORF">NCTC10082_01440</name>
</gene>
<dbReference type="EMBL" id="CP057293">
    <property type="protein sequence ID" value="QMF69223.1"/>
    <property type="molecule type" value="Genomic_DNA"/>
</dbReference>
<dbReference type="OrthoDB" id="7064958at2"/>
<feature type="compositionally biased region" description="Basic and acidic residues" evidence="1">
    <location>
        <begin position="97"/>
        <end position="106"/>
    </location>
</feature>
<dbReference type="Proteomes" id="UP000512322">
    <property type="component" value="Chromosome"/>
</dbReference>
<dbReference type="Pfam" id="PF05930">
    <property type="entry name" value="Phage_AlpA"/>
    <property type="match status" value="1"/>
</dbReference>
<dbReference type="Proteomes" id="UP000255164">
    <property type="component" value="Unassembled WGS sequence"/>
</dbReference>
<sequence>MTQSAFIPPTPEQRRTILAEYGFDCEERIREEKCKKMTTLSRSRRWELEKIGAFPPRHSLGRCSCTWLLSDVLWWLRNPPVIAKVNNPYENAKKKRERESGSARVE</sequence>
<organism evidence="3 7">
    <name type="scientific">Escherichia coli</name>
    <dbReference type="NCBI Taxonomy" id="562"/>
    <lineage>
        <taxon>Bacteria</taxon>
        <taxon>Pseudomonadati</taxon>
        <taxon>Pseudomonadota</taxon>
        <taxon>Gammaproteobacteria</taxon>
        <taxon>Enterobacterales</taxon>
        <taxon>Enterobacteriaceae</taxon>
        <taxon>Escherichia</taxon>
    </lineage>
</organism>
<reference evidence="4 5" key="1">
    <citation type="submission" date="2018-06" db="EMBL/GenBank/DDBJ databases">
        <authorList>
            <consortium name="Pathogen Informatics"/>
            <person name="Doyle S."/>
        </authorList>
    </citation>
    <scope>NUCLEOTIDE SEQUENCE [LARGE SCALE GENOMIC DNA]</scope>
    <source>
        <strain evidence="4 5">NCTC10082</strain>
    </source>
</reference>
<dbReference type="EMBL" id="CP042615">
    <property type="protein sequence ID" value="QED74568.1"/>
    <property type="molecule type" value="Genomic_DNA"/>
</dbReference>
<reference evidence="3 7" key="4">
    <citation type="submission" date="2020-06" db="EMBL/GenBank/DDBJ databases">
        <title>REHAB project genomes.</title>
        <authorList>
            <person name="Shaw L.P."/>
        </authorList>
    </citation>
    <scope>NUCLEOTIDE SEQUENCE [LARGE SCALE GENOMIC DNA]</scope>
    <source>
        <strain evidence="3 7">RHB30-C10</strain>
    </source>
</reference>
<evidence type="ECO:0000313" key="7">
    <source>
        <dbReference type="Proteomes" id="UP000512322"/>
    </source>
</evidence>
<accession>A0A0K4FHF8</accession>
<dbReference type="InterPro" id="IPR010260">
    <property type="entry name" value="AlpA"/>
</dbReference>
<name>A0A0K4FHF8_ECOLX</name>
<dbReference type="Proteomes" id="UP000321299">
    <property type="component" value="Chromosome"/>
</dbReference>
<dbReference type="RefSeq" id="WP_000194274.1">
    <property type="nucleotide sequence ID" value="NZ_AP024114.1"/>
</dbReference>